<sequence>MFALYKCVSKHLRPLLSGKEKEGEALIHWIISNNKLNRGVPTDPHLTSHSFPRTYHSQLSGSNPPYKLSVIPYITLSGTFTPAPSD</sequence>
<accession>A0A124GNS0</accession>
<name>A0A124GNS0_PICGL</name>
<geneLocation type="mitochondrion" evidence="1"/>
<comment type="caution">
    <text evidence="1">The sequence shown here is derived from an EMBL/GenBank/DDBJ whole genome shotgun (WGS) entry which is preliminary data.</text>
</comment>
<organism evidence="1">
    <name type="scientific">Picea glauca</name>
    <name type="common">White spruce</name>
    <name type="synonym">Pinus glauca</name>
    <dbReference type="NCBI Taxonomy" id="3330"/>
    <lineage>
        <taxon>Eukaryota</taxon>
        <taxon>Viridiplantae</taxon>
        <taxon>Streptophyta</taxon>
        <taxon>Embryophyta</taxon>
        <taxon>Tracheophyta</taxon>
        <taxon>Spermatophyta</taxon>
        <taxon>Pinopsida</taxon>
        <taxon>Pinidae</taxon>
        <taxon>Conifers I</taxon>
        <taxon>Pinales</taxon>
        <taxon>Pinaceae</taxon>
        <taxon>Picea</taxon>
    </lineage>
</organism>
<gene>
    <name evidence="1" type="ORF">ABT39_MTgene2912</name>
</gene>
<proteinExistence type="predicted"/>
<dbReference type="EMBL" id="LKAM01000002">
    <property type="protein sequence ID" value="KUM49686.1"/>
    <property type="molecule type" value="Genomic_DNA"/>
</dbReference>
<keyword evidence="1" id="KW-0496">Mitochondrion</keyword>
<dbReference type="AlphaFoldDB" id="A0A124GNS0"/>
<evidence type="ECO:0000313" key="1">
    <source>
        <dbReference type="EMBL" id="KUM49686.1"/>
    </source>
</evidence>
<reference evidence="1" key="1">
    <citation type="journal article" date="2015" name="Genome Biol. Evol.">
        <title>Organellar Genomes of White Spruce (Picea glauca): Assembly and Annotation.</title>
        <authorList>
            <person name="Jackman S.D."/>
            <person name="Warren R.L."/>
            <person name="Gibb E.A."/>
            <person name="Vandervalk B.P."/>
            <person name="Mohamadi H."/>
            <person name="Chu J."/>
            <person name="Raymond A."/>
            <person name="Pleasance S."/>
            <person name="Coope R."/>
            <person name="Wildung M.R."/>
            <person name="Ritland C.E."/>
            <person name="Bousquet J."/>
            <person name="Jones S.J."/>
            <person name="Bohlmann J."/>
            <person name="Birol I."/>
        </authorList>
    </citation>
    <scope>NUCLEOTIDE SEQUENCE [LARGE SCALE GENOMIC DNA]</scope>
    <source>
        <tissue evidence="1">Flushing bud</tissue>
    </source>
</reference>
<protein>
    <submittedName>
        <fullName evidence="1">Uncharacterized protein</fullName>
    </submittedName>
</protein>